<accession>A0A931LTJ6</accession>
<dbReference type="GO" id="GO:0008168">
    <property type="term" value="F:methyltransferase activity"/>
    <property type="evidence" value="ECO:0007669"/>
    <property type="project" value="UniProtKB-KW"/>
</dbReference>
<reference evidence="3" key="1">
    <citation type="submission" date="2020-07" db="EMBL/GenBank/DDBJ databases">
        <title>Huge and variable diversity of episymbiotic CPR bacteria and DPANN archaea in groundwater ecosystems.</title>
        <authorList>
            <person name="He C.Y."/>
            <person name="Keren R."/>
            <person name="Whittaker M."/>
            <person name="Farag I.F."/>
            <person name="Doudna J."/>
            <person name="Cate J.H.D."/>
            <person name="Banfield J.F."/>
        </authorList>
    </citation>
    <scope>NUCLEOTIDE SEQUENCE</scope>
    <source>
        <strain evidence="3">NC_groundwater_17_Pr7_B-0.1um_64_12</strain>
    </source>
</reference>
<name>A0A931LTJ6_FIMGI</name>
<evidence type="ECO:0000313" key="3">
    <source>
        <dbReference type="EMBL" id="MBI1755919.1"/>
    </source>
</evidence>
<evidence type="ECO:0000256" key="2">
    <source>
        <dbReference type="ARBA" id="ARBA00022679"/>
    </source>
</evidence>
<organism evidence="3 4">
    <name type="scientific">Fimbriimonas ginsengisoli</name>
    <dbReference type="NCBI Taxonomy" id="1005039"/>
    <lineage>
        <taxon>Bacteria</taxon>
        <taxon>Bacillati</taxon>
        <taxon>Armatimonadota</taxon>
        <taxon>Fimbriimonadia</taxon>
        <taxon>Fimbriimonadales</taxon>
        <taxon>Fimbriimonadaceae</taxon>
        <taxon>Fimbriimonas</taxon>
    </lineage>
</organism>
<dbReference type="EMBL" id="JACOSL010000016">
    <property type="protein sequence ID" value="MBI1755919.1"/>
    <property type="molecule type" value="Genomic_DNA"/>
</dbReference>
<gene>
    <name evidence="3" type="ORF">HYR64_02295</name>
</gene>
<protein>
    <submittedName>
        <fullName evidence="3">Cephalosporin hydroxylase</fullName>
    </submittedName>
</protein>
<dbReference type="GO" id="GO:0071770">
    <property type="term" value="P:DIM/DIP cell wall layer assembly"/>
    <property type="evidence" value="ECO:0007669"/>
    <property type="project" value="TreeGrafter"/>
</dbReference>
<comment type="caution">
    <text evidence="3">The sequence shown here is derived from an EMBL/GenBank/DDBJ whole genome shotgun (WGS) entry which is preliminary data.</text>
</comment>
<evidence type="ECO:0000256" key="1">
    <source>
        <dbReference type="ARBA" id="ARBA00022603"/>
    </source>
</evidence>
<evidence type="ECO:0000313" key="4">
    <source>
        <dbReference type="Proteomes" id="UP000727962"/>
    </source>
</evidence>
<sequence>MRAQCLAGLGRFQEAHAAAEAELRINPGSTKAAELKQKVGEVLRQLAARSAEERQWASSLRPEFLQQIEASTHRYTYRGHPMIKNPFDFALYPLLLWNLKPASVFEIGSFNGASALWMADLLKSYGVASHIWSLDIVKVTAIEREDITFLAGSGRALGEVFPAEMLAGCPRPWLVIDDADHTRDTSIAVLQHFHPHMREGEYIVVEDGLTAEGPKQALTEFLPAHPGAYTIDPAYCDFFGYNATWCINGFLRRNG</sequence>
<dbReference type="SUPFAM" id="SSF53335">
    <property type="entry name" value="S-adenosyl-L-methionine-dependent methyltransferases"/>
    <property type="match status" value="1"/>
</dbReference>
<dbReference type="GO" id="GO:0032259">
    <property type="term" value="P:methylation"/>
    <property type="evidence" value="ECO:0007669"/>
    <property type="project" value="UniProtKB-KW"/>
</dbReference>
<dbReference type="Pfam" id="PF04989">
    <property type="entry name" value="RMNT_CmcI"/>
    <property type="match status" value="1"/>
</dbReference>
<dbReference type="Gene3D" id="3.40.50.150">
    <property type="entry name" value="Vaccinia Virus protein VP39"/>
    <property type="match status" value="1"/>
</dbReference>
<keyword evidence="1" id="KW-0489">Methyltransferase</keyword>
<dbReference type="AlphaFoldDB" id="A0A931LTJ6"/>
<dbReference type="PANTHER" id="PTHR40048:SF1">
    <property type="entry name" value="RHAMNOSYL O-METHYLTRANSFERASE"/>
    <property type="match status" value="1"/>
</dbReference>
<proteinExistence type="predicted"/>
<dbReference type="GO" id="GO:0005886">
    <property type="term" value="C:plasma membrane"/>
    <property type="evidence" value="ECO:0007669"/>
    <property type="project" value="TreeGrafter"/>
</dbReference>
<keyword evidence="2" id="KW-0808">Transferase</keyword>
<dbReference type="Proteomes" id="UP000727962">
    <property type="component" value="Unassembled WGS sequence"/>
</dbReference>
<dbReference type="GO" id="GO:0008610">
    <property type="term" value="P:lipid biosynthetic process"/>
    <property type="evidence" value="ECO:0007669"/>
    <property type="project" value="InterPro"/>
</dbReference>
<dbReference type="PANTHER" id="PTHR40048">
    <property type="entry name" value="RHAMNOSYL O-METHYLTRANSFERASE"/>
    <property type="match status" value="1"/>
</dbReference>
<dbReference type="InterPro" id="IPR007072">
    <property type="entry name" value="RNMT_CmcI"/>
</dbReference>
<dbReference type="InterPro" id="IPR029063">
    <property type="entry name" value="SAM-dependent_MTases_sf"/>
</dbReference>